<keyword evidence="3" id="KW-1185">Reference proteome</keyword>
<feature type="chain" id="PRO_5045106309" evidence="1">
    <location>
        <begin position="22"/>
        <end position="481"/>
    </location>
</feature>
<reference evidence="3" key="1">
    <citation type="submission" date="2020-01" db="EMBL/GenBank/DDBJ databases">
        <title>Sphingomonas sp. strain CSW-10.</title>
        <authorList>
            <person name="Chen W.-M."/>
        </authorList>
    </citation>
    <scope>NUCLEOTIDE SEQUENCE [LARGE SCALE GENOMIC DNA]</scope>
    <source>
        <strain evidence="3">NST-5</strain>
    </source>
</reference>
<evidence type="ECO:0000313" key="3">
    <source>
        <dbReference type="Proteomes" id="UP000798602"/>
    </source>
</evidence>
<gene>
    <name evidence="2" type="ORF">GV828_07320</name>
</gene>
<proteinExistence type="predicted"/>
<evidence type="ECO:0000256" key="1">
    <source>
        <dbReference type="SAM" id="SignalP"/>
    </source>
</evidence>
<sequence length="481" mass="54381">MNYQKLLLLLVALVCFSTVFGQEAVATFNPQTDKNKDVFAIVNEEAQETVLFFLDKKIIKGIRFDQNFAIKDSLSMGFDKKEVGEILGYSQNQNVISIYREGSNKNEMVCQNFDFGAKKTNAVKIDVNKDKEQGITSITVNNIYYQVTASKGTSILNFYRFANGKVEKKTVDCSHLQLRDRTNKLVNFWDLYKEKSVFVYHSEIKPILPEIPASLVFSTNKKKVYPVANSLFFTFDENHHATQTLSFDLTDFSVTQRTFNQPIFPSAQGETYESNSFFVNDKLIQIKVNSGLMKISVSELDGKEIKTLTQWAGHPIEFKNSDIIQEQPNSKSTRVLETSEQLVRKIHNLNPSLSAFYDNEKYRLVIGGVSAPRPDSGAAIMGGVLGGALGAIIATSLSSGYSYQNLMAYSDKKVVYIHSAFDKNFNHIKGELPKLAFDKVRTFIEENQHLSAVTIFKLNTSLYLGGLDKKAEKYTFYKFEE</sequence>
<dbReference type="RefSeq" id="WP_166536832.1">
    <property type="nucleotide sequence ID" value="NZ_JAABLM010000007.1"/>
</dbReference>
<dbReference type="Proteomes" id="UP000798602">
    <property type="component" value="Unassembled WGS sequence"/>
</dbReference>
<protein>
    <submittedName>
        <fullName evidence="2">Uncharacterized protein</fullName>
    </submittedName>
</protein>
<name>A0ABW9ZCF6_9FLAO</name>
<comment type="caution">
    <text evidence="2">The sequence shown here is derived from an EMBL/GenBank/DDBJ whole genome shotgun (WGS) entry which is preliminary data.</text>
</comment>
<accession>A0ABW9ZCF6</accession>
<keyword evidence="1" id="KW-0732">Signal</keyword>
<feature type="signal peptide" evidence="1">
    <location>
        <begin position="1"/>
        <end position="21"/>
    </location>
</feature>
<organism evidence="2 3">
    <name type="scientific">Flavobacterium ichthyis</name>
    <dbReference type="NCBI Taxonomy" id="2698827"/>
    <lineage>
        <taxon>Bacteria</taxon>
        <taxon>Pseudomonadati</taxon>
        <taxon>Bacteroidota</taxon>
        <taxon>Flavobacteriia</taxon>
        <taxon>Flavobacteriales</taxon>
        <taxon>Flavobacteriaceae</taxon>
        <taxon>Flavobacterium</taxon>
    </lineage>
</organism>
<dbReference type="EMBL" id="JAABLM010000007">
    <property type="protein sequence ID" value="NBL65007.1"/>
    <property type="molecule type" value="Genomic_DNA"/>
</dbReference>
<evidence type="ECO:0000313" key="2">
    <source>
        <dbReference type="EMBL" id="NBL65007.1"/>
    </source>
</evidence>